<accession>A0A2S4V2R4</accession>
<dbReference type="VEuPathDB" id="FungiDB:PSHT_10906"/>
<feature type="region of interest" description="Disordered" evidence="1">
    <location>
        <begin position="69"/>
        <end position="195"/>
    </location>
</feature>
<evidence type="ECO:0000313" key="3">
    <source>
        <dbReference type="Proteomes" id="UP000239156"/>
    </source>
</evidence>
<name>A0A2S4V2R4_9BASI</name>
<comment type="caution">
    <text evidence="2">The sequence shown here is derived from an EMBL/GenBank/DDBJ whole genome shotgun (WGS) entry which is preliminary data.</text>
</comment>
<dbReference type="Proteomes" id="UP000239156">
    <property type="component" value="Unassembled WGS sequence"/>
</dbReference>
<evidence type="ECO:0000313" key="2">
    <source>
        <dbReference type="EMBL" id="POW03798.1"/>
    </source>
</evidence>
<proteinExistence type="predicted"/>
<dbReference type="EMBL" id="PKSL01000120">
    <property type="protein sequence ID" value="POW03798.1"/>
    <property type="molecule type" value="Genomic_DNA"/>
</dbReference>
<gene>
    <name evidence="2" type="ORF">PSTT_10839</name>
</gene>
<dbReference type="VEuPathDB" id="FungiDB:PSTT_10839"/>
<reference evidence="2" key="1">
    <citation type="submission" date="2017-12" db="EMBL/GenBank/DDBJ databases">
        <title>Gene loss provides genomic basis for host adaptation in cereal stripe rust fungi.</title>
        <authorList>
            <person name="Xia C."/>
        </authorList>
    </citation>
    <scope>NUCLEOTIDE SEQUENCE [LARGE SCALE GENOMIC DNA]</scope>
    <source>
        <strain evidence="2">93-210</strain>
    </source>
</reference>
<organism evidence="2 3">
    <name type="scientific">Puccinia striiformis</name>
    <dbReference type="NCBI Taxonomy" id="27350"/>
    <lineage>
        <taxon>Eukaryota</taxon>
        <taxon>Fungi</taxon>
        <taxon>Dikarya</taxon>
        <taxon>Basidiomycota</taxon>
        <taxon>Pucciniomycotina</taxon>
        <taxon>Pucciniomycetes</taxon>
        <taxon>Pucciniales</taxon>
        <taxon>Pucciniaceae</taxon>
        <taxon>Puccinia</taxon>
    </lineage>
</organism>
<dbReference type="AlphaFoldDB" id="A0A2S4V2R4"/>
<evidence type="ECO:0000256" key="1">
    <source>
        <dbReference type="SAM" id="MobiDB-lite"/>
    </source>
</evidence>
<sequence length="195" mass="21041">MGFHVSFGSTNQPLQTDLAHKNHHVWARITRSEHPRHQPQHTRKLHAQVLQMKVKSTIHVPAKVNQRYVSKRQADPSMDGQLTEAHPGSVSFGRSHHTSEAQAMDGHMGDSQMNSFAPSLPLPHTPDPSAQSIYPSGEATSLYPGSSATHEGGSGYTTAITTPSQASHPAELLSTTIDGRTSSLTSEADTTHSQA</sequence>
<feature type="compositionally biased region" description="Polar residues" evidence="1">
    <location>
        <begin position="156"/>
        <end position="195"/>
    </location>
</feature>
<keyword evidence="3" id="KW-1185">Reference proteome</keyword>
<protein>
    <submittedName>
        <fullName evidence="2">Uncharacterized protein</fullName>
    </submittedName>
</protein>